<comment type="caution">
    <text evidence="1">The sequence shown here is derived from an EMBL/GenBank/DDBJ whole genome shotgun (WGS) entry which is preliminary data.</text>
</comment>
<reference evidence="1" key="1">
    <citation type="submission" date="2022-02" db="EMBL/GenBank/DDBJ databases">
        <authorList>
            <person name="Leng L."/>
        </authorList>
    </citation>
    <scope>NUCLEOTIDE SEQUENCE</scope>
    <source>
        <strain evidence="1">JI</strain>
    </source>
</reference>
<dbReference type="EMBL" id="JAKOAV010000015">
    <property type="protein sequence ID" value="MDF9408558.1"/>
    <property type="molecule type" value="Genomic_DNA"/>
</dbReference>
<protein>
    <submittedName>
        <fullName evidence="1">Uncharacterized protein</fullName>
    </submittedName>
</protein>
<dbReference type="Proteomes" id="UP001154312">
    <property type="component" value="Unassembled WGS sequence"/>
</dbReference>
<keyword evidence="2" id="KW-1185">Reference proteome</keyword>
<organism evidence="1 2">
    <name type="scientific">Pelotomaculum isophthalicicum JI</name>
    <dbReference type="NCBI Taxonomy" id="947010"/>
    <lineage>
        <taxon>Bacteria</taxon>
        <taxon>Bacillati</taxon>
        <taxon>Bacillota</taxon>
        <taxon>Clostridia</taxon>
        <taxon>Eubacteriales</taxon>
        <taxon>Desulfotomaculaceae</taxon>
        <taxon>Pelotomaculum</taxon>
    </lineage>
</organism>
<proteinExistence type="predicted"/>
<name>A0A9X4H620_9FIRM</name>
<evidence type="ECO:0000313" key="2">
    <source>
        <dbReference type="Proteomes" id="UP001154312"/>
    </source>
</evidence>
<gene>
    <name evidence="1" type="ORF">L7E55_09330</name>
</gene>
<accession>A0A9X4H620</accession>
<dbReference type="RefSeq" id="WP_277443888.1">
    <property type="nucleotide sequence ID" value="NZ_JAKOAV010000015.1"/>
</dbReference>
<evidence type="ECO:0000313" key="1">
    <source>
        <dbReference type="EMBL" id="MDF9408558.1"/>
    </source>
</evidence>
<dbReference type="AlphaFoldDB" id="A0A9X4H620"/>
<sequence length="65" mass="7441">MENARLLDERLRKIINEVSGHTGGEIKKNLLREFEVGVKAAIENHSQKETLRILALLKNAINKFE</sequence>